<dbReference type="EMBL" id="JBBCAQ010000010">
    <property type="protein sequence ID" value="KAK7601442.1"/>
    <property type="molecule type" value="Genomic_DNA"/>
</dbReference>
<protein>
    <submittedName>
        <fullName evidence="1">Uncharacterized protein</fullName>
    </submittedName>
</protein>
<dbReference type="AlphaFoldDB" id="A0AAN9Y8A2"/>
<name>A0AAN9Y8A2_9HEMI</name>
<evidence type="ECO:0000313" key="2">
    <source>
        <dbReference type="Proteomes" id="UP001367676"/>
    </source>
</evidence>
<comment type="caution">
    <text evidence="1">The sequence shown here is derived from an EMBL/GenBank/DDBJ whole genome shotgun (WGS) entry which is preliminary data.</text>
</comment>
<accession>A0AAN9Y8A2</accession>
<sequence length="146" mass="16400">MTSTRHDIFLKLHFPDIHFHDNRFPDILFLDIHFSDIIFLTFIFPTAQQPTHFSVIMAKLGECRARAITAATATEDAATATEEGIVVLRGPVESSHTHPSRQEQCEVEEVLIRVKIKAEEHPEQPLAQLLHNELADVPAGKTVLGK</sequence>
<keyword evidence="2" id="KW-1185">Reference proteome</keyword>
<reference evidence="1 2" key="1">
    <citation type="submission" date="2024-03" db="EMBL/GenBank/DDBJ databases">
        <title>Adaptation during the transition from Ophiocordyceps entomopathogen to insect associate is accompanied by gene loss and intensified selection.</title>
        <authorList>
            <person name="Ward C.M."/>
            <person name="Onetto C.A."/>
            <person name="Borneman A.R."/>
        </authorList>
    </citation>
    <scope>NUCLEOTIDE SEQUENCE [LARGE SCALE GENOMIC DNA]</scope>
    <source>
        <strain evidence="1">AWRI1</strain>
        <tissue evidence="1">Single Adult Female</tissue>
    </source>
</reference>
<evidence type="ECO:0000313" key="1">
    <source>
        <dbReference type="EMBL" id="KAK7601442.1"/>
    </source>
</evidence>
<dbReference type="Proteomes" id="UP001367676">
    <property type="component" value="Unassembled WGS sequence"/>
</dbReference>
<organism evidence="1 2">
    <name type="scientific">Parthenolecanium corni</name>
    <dbReference type="NCBI Taxonomy" id="536013"/>
    <lineage>
        <taxon>Eukaryota</taxon>
        <taxon>Metazoa</taxon>
        <taxon>Ecdysozoa</taxon>
        <taxon>Arthropoda</taxon>
        <taxon>Hexapoda</taxon>
        <taxon>Insecta</taxon>
        <taxon>Pterygota</taxon>
        <taxon>Neoptera</taxon>
        <taxon>Paraneoptera</taxon>
        <taxon>Hemiptera</taxon>
        <taxon>Sternorrhyncha</taxon>
        <taxon>Coccoidea</taxon>
        <taxon>Coccidae</taxon>
        <taxon>Parthenolecanium</taxon>
    </lineage>
</organism>
<gene>
    <name evidence="1" type="ORF">V9T40_008883</name>
</gene>
<proteinExistence type="predicted"/>